<evidence type="ECO:0000256" key="1">
    <source>
        <dbReference type="SAM" id="SignalP"/>
    </source>
</evidence>
<dbReference type="KEGG" id="rom:EI983_19050"/>
<dbReference type="OrthoDB" id="19542at2"/>
<dbReference type="AlphaFoldDB" id="A0A6I6J647"/>
<dbReference type="EMBL" id="CP034348">
    <property type="protein sequence ID" value="QGY00249.1"/>
    <property type="molecule type" value="Genomic_DNA"/>
</dbReference>
<gene>
    <name evidence="2" type="ORF">EI983_19050</name>
</gene>
<dbReference type="InterPro" id="IPR010344">
    <property type="entry name" value="YbjH"/>
</dbReference>
<feature type="signal peptide" evidence="1">
    <location>
        <begin position="1"/>
        <end position="27"/>
    </location>
</feature>
<name>A0A6I6J647_9RHOB</name>
<organism evidence="2 3">
    <name type="scientific">Roseovarius faecimaris</name>
    <dbReference type="NCBI Taxonomy" id="2494550"/>
    <lineage>
        <taxon>Bacteria</taxon>
        <taxon>Pseudomonadati</taxon>
        <taxon>Pseudomonadota</taxon>
        <taxon>Alphaproteobacteria</taxon>
        <taxon>Rhodobacterales</taxon>
        <taxon>Roseobacteraceae</taxon>
        <taxon>Roseovarius</taxon>
    </lineage>
</organism>
<keyword evidence="1" id="KW-0732">Signal</keyword>
<dbReference type="Proteomes" id="UP000428330">
    <property type="component" value="Chromosome"/>
</dbReference>
<reference evidence="3" key="1">
    <citation type="submission" date="2018-12" db="EMBL/GenBank/DDBJ databases">
        <title>Complete genome sequence of Roseovarius sp. MME-070.</title>
        <authorList>
            <person name="Nam Y.-D."/>
            <person name="Kang J."/>
            <person name="Chung W.-H."/>
            <person name="Park Y.S."/>
        </authorList>
    </citation>
    <scope>NUCLEOTIDE SEQUENCE [LARGE SCALE GENOMIC DNA]</scope>
    <source>
        <strain evidence="3">MME-070</strain>
    </source>
</reference>
<evidence type="ECO:0000313" key="2">
    <source>
        <dbReference type="EMBL" id="QGY00249.1"/>
    </source>
</evidence>
<sequence length="710" mass="76873">MVGALLVTRTTSKIALTAAALAWPVAAVPENLTTTLTNTYGTPSGLIDMPTAEMAPDAQLGTTFAYFDGASKTTLTFQLTPRLTGSFRYAGTDNLTPQFSTYYDRSFDLRFRVFNETDWTPAVAVGLQDFVGTGLLGGEYIVATKSIGDRLRVTGGVGWGRLGSYNSFGNTGTRPGFNPLSTGGDFSVDDWFRGDYSFFGGASFDVTDKLSFSAEYSSDAYDQEVGAGIFERKTPWNFGASYKITDDVHLSAYSLHGSEFGARINLTLNPKNAPAPGGAEGAPMPVAVRAPGSAADLGWTTEPGNVDVITRSVDKSLDRDGIDLDGISVSGRTAHVRIRNETYDAGAQALGRTLRNLSRTLPASVETIHVTQMTKGIPASTITISRSQLERLENEPAASALAAATFSDTLRFSDFPDALPGLYPKFNWSLGPYVRTSFFDPSEPVRADAGVRLKASYEFGGGWIAQGSLSQKLVGNLDEINQINNSVLPRVRSDAQLYVRTDEPVIDNLTLAKYFRPAENLYGRVTVGYLESMYAGVSAEMLWKPVNSRLAFGVEANYVEPREFDQLLGFRSRTTPGGVIPRASGHVSAYYDFGNGFHGQVDAGRYLAGDWGATVALDREFANGWKVGAYMTKTDVSAAEFGEGSFDKGIRLTIPLSWALGTPTQKTSSITLKPITRDGGARLSVQGRLYETIRDSHEPEIAKSWGKFWR</sequence>
<proteinExistence type="predicted"/>
<keyword evidence="3" id="KW-1185">Reference proteome</keyword>
<accession>A0A6I6J647</accession>
<evidence type="ECO:0000313" key="3">
    <source>
        <dbReference type="Proteomes" id="UP000428330"/>
    </source>
</evidence>
<feature type="chain" id="PRO_5026129578" evidence="1">
    <location>
        <begin position="28"/>
        <end position="710"/>
    </location>
</feature>
<protein>
    <submittedName>
        <fullName evidence="2">YjbH domain-containing protein</fullName>
    </submittedName>
</protein>
<dbReference type="Pfam" id="PF06082">
    <property type="entry name" value="YjbH"/>
    <property type="match status" value="1"/>
</dbReference>